<evidence type="ECO:0000259" key="1">
    <source>
        <dbReference type="Pfam" id="PF06094"/>
    </source>
</evidence>
<dbReference type="GO" id="GO:0016740">
    <property type="term" value="F:transferase activity"/>
    <property type="evidence" value="ECO:0007669"/>
    <property type="project" value="UniProtKB-KW"/>
</dbReference>
<accession>A0A2S6HAI6</accession>
<dbReference type="RefSeq" id="WP_258076119.1">
    <property type="nucleotide sequence ID" value="NZ_PTIZ01000009.1"/>
</dbReference>
<reference evidence="2 3" key="1">
    <citation type="submission" date="2018-02" db="EMBL/GenBank/DDBJ databases">
        <title>Subsurface microbial communities from deep shales in Ohio and West Virginia, USA.</title>
        <authorList>
            <person name="Wrighton K."/>
        </authorList>
    </citation>
    <scope>NUCLEOTIDE SEQUENCE [LARGE SCALE GENOMIC DNA]</scope>
    <source>
        <strain evidence="2 3">OWC-DMM</strain>
    </source>
</reference>
<evidence type="ECO:0000313" key="3">
    <source>
        <dbReference type="Proteomes" id="UP000240010"/>
    </source>
</evidence>
<dbReference type="Pfam" id="PF06094">
    <property type="entry name" value="GGACT"/>
    <property type="match status" value="1"/>
</dbReference>
<dbReference type="InterPro" id="IPR036568">
    <property type="entry name" value="GGCT-like_sf"/>
</dbReference>
<name>A0A2S6HAI6_9GAMM</name>
<sequence length="177" mass="20184">MRGFPISRLGTSKAKLQLREMGSWSFQAEFPSLSLGISEDRRIMNPDYIFVYGTLRRDTNSEMSHLLAKHAEFVDDATYQGRLYKVDSYPGAVPSDDPNDVVQGEVYLLHQADVALPLLDQYEEFGPEFPEPNEYSRQKQSVLLKSGRFVTAWVYVYNHPTEGLELAESANFIQQPL</sequence>
<protein>
    <submittedName>
        <fullName evidence="2">Gamma-glutamylcyclotransferase (GGCT)/AIG2-like uncharacterized protein YtfP</fullName>
    </submittedName>
</protein>
<keyword evidence="2" id="KW-0808">Transferase</keyword>
<proteinExistence type="predicted"/>
<organism evidence="2 3">
    <name type="scientific">Methylobacter tundripaludum</name>
    <dbReference type="NCBI Taxonomy" id="173365"/>
    <lineage>
        <taxon>Bacteria</taxon>
        <taxon>Pseudomonadati</taxon>
        <taxon>Pseudomonadota</taxon>
        <taxon>Gammaproteobacteria</taxon>
        <taxon>Methylococcales</taxon>
        <taxon>Methylococcaceae</taxon>
        <taxon>Methylobacter</taxon>
    </lineage>
</organism>
<evidence type="ECO:0000313" key="2">
    <source>
        <dbReference type="EMBL" id="PPK74403.1"/>
    </source>
</evidence>
<dbReference type="SUPFAM" id="SSF110857">
    <property type="entry name" value="Gamma-glutamyl cyclotransferase-like"/>
    <property type="match status" value="1"/>
</dbReference>
<dbReference type="AlphaFoldDB" id="A0A2S6HAI6"/>
<dbReference type="InterPro" id="IPR013024">
    <property type="entry name" value="GGCT-like"/>
</dbReference>
<dbReference type="Gene3D" id="3.10.490.10">
    <property type="entry name" value="Gamma-glutamyl cyclotransferase-like"/>
    <property type="match status" value="1"/>
</dbReference>
<dbReference type="EMBL" id="PTIZ01000009">
    <property type="protein sequence ID" value="PPK74403.1"/>
    <property type="molecule type" value="Genomic_DNA"/>
</dbReference>
<feature type="domain" description="Gamma-glutamylcyclotransferase AIG2-like" evidence="1">
    <location>
        <begin position="49"/>
        <end position="171"/>
    </location>
</feature>
<dbReference type="InterPro" id="IPR009288">
    <property type="entry name" value="AIG2-like_dom"/>
</dbReference>
<dbReference type="Proteomes" id="UP000240010">
    <property type="component" value="Unassembled WGS sequence"/>
</dbReference>
<comment type="caution">
    <text evidence="2">The sequence shown here is derived from an EMBL/GenBank/DDBJ whole genome shotgun (WGS) entry which is preliminary data.</text>
</comment>
<gene>
    <name evidence="2" type="ORF">B0F87_10945</name>
</gene>
<dbReference type="CDD" id="cd06661">
    <property type="entry name" value="GGCT_like"/>
    <property type="match status" value="1"/>
</dbReference>